<protein>
    <recommendedName>
        <fullName evidence="1">N-acetylmuramoyl-L-alanine amidase domain-containing protein</fullName>
    </recommendedName>
</protein>
<evidence type="ECO:0000259" key="1">
    <source>
        <dbReference type="SMART" id="SM00644"/>
    </source>
</evidence>
<dbReference type="InterPro" id="IPR002502">
    <property type="entry name" value="Amidase_domain"/>
</dbReference>
<dbReference type="Proteomes" id="UP000018851">
    <property type="component" value="Chromosome"/>
</dbReference>
<name>W0AIS7_9SPHN</name>
<dbReference type="KEGG" id="ssan:NX02_29400"/>
<dbReference type="AlphaFoldDB" id="W0AIS7"/>
<keyword evidence="4" id="KW-1185">Reference proteome</keyword>
<dbReference type="Gene3D" id="3.40.80.10">
    <property type="entry name" value="Peptidoglycan recognition protein-like"/>
    <property type="match status" value="1"/>
</dbReference>
<evidence type="ECO:0000313" key="4">
    <source>
        <dbReference type="Proteomes" id="UP000018851"/>
    </source>
</evidence>
<dbReference type="Pfam" id="PF01510">
    <property type="entry name" value="Amidase_2"/>
    <property type="match status" value="1"/>
</dbReference>
<organism evidence="2 4">
    <name type="scientific">Sphingomonas sanxanigenens DSM 19645 = NX02</name>
    <dbReference type="NCBI Taxonomy" id="1123269"/>
    <lineage>
        <taxon>Bacteria</taxon>
        <taxon>Pseudomonadati</taxon>
        <taxon>Pseudomonadota</taxon>
        <taxon>Alphaproteobacteria</taxon>
        <taxon>Sphingomonadales</taxon>
        <taxon>Sphingomonadaceae</taxon>
        <taxon>Sphingomonas</taxon>
    </lineage>
</organism>
<accession>W0AIS7</accession>
<reference evidence="2 4" key="1">
    <citation type="submission" date="2013-07" db="EMBL/GenBank/DDBJ databases">
        <title>Completed genome of Sphingomonas sanxanigenens NX02.</title>
        <authorList>
            <person name="Ma T."/>
            <person name="Huang H."/>
            <person name="Wu M."/>
            <person name="Li X."/>
            <person name="Li G."/>
        </authorList>
    </citation>
    <scope>NUCLEOTIDE SEQUENCE [LARGE SCALE GENOMIC DNA]</scope>
    <source>
        <strain evidence="2 4">NX02</strain>
    </source>
</reference>
<gene>
    <name evidence="2" type="ORF">NX02_19450</name>
    <name evidence="3" type="ORF">NX02_29400</name>
</gene>
<dbReference type="InterPro" id="IPR036505">
    <property type="entry name" value="Amidase/PGRP_sf"/>
</dbReference>
<dbReference type="SMART" id="SM00644">
    <property type="entry name" value="Ami_2"/>
    <property type="match status" value="1"/>
</dbReference>
<dbReference type="CDD" id="cd06583">
    <property type="entry name" value="PGRP"/>
    <property type="match status" value="1"/>
</dbReference>
<dbReference type="EMBL" id="CP006644">
    <property type="protein sequence ID" value="AHE57444.1"/>
    <property type="molecule type" value="Genomic_DNA"/>
</dbReference>
<dbReference type="GO" id="GO:0009253">
    <property type="term" value="P:peptidoglycan catabolic process"/>
    <property type="evidence" value="ECO:0007669"/>
    <property type="project" value="InterPro"/>
</dbReference>
<dbReference type="KEGG" id="ssan:NX02_19450"/>
<dbReference type="STRING" id="1123269.NX02_19450"/>
<evidence type="ECO:0000313" key="2">
    <source>
        <dbReference type="EMBL" id="AHE55550.1"/>
    </source>
</evidence>
<dbReference type="HOGENOM" id="CLU_079366_1_0_5"/>
<dbReference type="GO" id="GO:0008745">
    <property type="term" value="F:N-acetylmuramoyl-L-alanine amidase activity"/>
    <property type="evidence" value="ECO:0007669"/>
    <property type="project" value="InterPro"/>
</dbReference>
<dbReference type="PATRIC" id="fig|1123269.5.peg.3806"/>
<sequence>MERLMTTPAYMDPKKIHSLTIHCAATPEGRDVKAATISQWDIAKFGQVSYHIVVELDGSAVRTLADDRRGAHVGGKNTGNIGICYVGGVDAQNKKPKDTRTEAQKATLRRLVAEYRQRYPGIVLRGHRDWPGVAKACPSFDVASAL</sequence>
<feature type="domain" description="N-acetylmuramoyl-L-alanine amidase" evidence="1">
    <location>
        <begin position="6"/>
        <end position="139"/>
    </location>
</feature>
<proteinExistence type="predicted"/>
<dbReference type="eggNOG" id="COG3023">
    <property type="taxonomic scope" value="Bacteria"/>
</dbReference>
<dbReference type="SUPFAM" id="SSF55846">
    <property type="entry name" value="N-acetylmuramoyl-L-alanine amidase-like"/>
    <property type="match status" value="1"/>
</dbReference>
<evidence type="ECO:0000313" key="3">
    <source>
        <dbReference type="EMBL" id="AHE57444.1"/>
    </source>
</evidence>
<dbReference type="EMBL" id="CP006644">
    <property type="protein sequence ID" value="AHE55550.1"/>
    <property type="molecule type" value="Genomic_DNA"/>
</dbReference>